<keyword evidence="5 11" id="KW-0812">Transmembrane</keyword>
<dbReference type="EC" id="2.3.1.-" evidence="11"/>
<keyword evidence="8" id="KW-0443">Lipid metabolism</keyword>
<dbReference type="Proteomes" id="UP001159428">
    <property type="component" value="Unassembled WGS sequence"/>
</dbReference>
<evidence type="ECO:0000256" key="2">
    <source>
        <dbReference type="ARBA" id="ARBA00005420"/>
    </source>
</evidence>
<dbReference type="GO" id="GO:0004144">
    <property type="term" value="F:diacylglycerol O-acyltransferase activity"/>
    <property type="evidence" value="ECO:0007669"/>
    <property type="project" value="TreeGrafter"/>
</dbReference>
<comment type="subcellular location">
    <subcellularLocation>
        <location evidence="1 11">Endoplasmic reticulum membrane</location>
        <topology evidence="1 11">Multi-pass membrane protein</topology>
    </subcellularLocation>
</comment>
<evidence type="ECO:0000256" key="3">
    <source>
        <dbReference type="ARBA" id="ARBA00022516"/>
    </source>
</evidence>
<dbReference type="GO" id="GO:0019432">
    <property type="term" value="P:triglyceride biosynthetic process"/>
    <property type="evidence" value="ECO:0007669"/>
    <property type="project" value="TreeGrafter"/>
</dbReference>
<reference evidence="12 13" key="1">
    <citation type="submission" date="2022-05" db="EMBL/GenBank/DDBJ databases">
        <authorList>
            <consortium name="Genoscope - CEA"/>
            <person name="William W."/>
        </authorList>
    </citation>
    <scope>NUCLEOTIDE SEQUENCE [LARGE SCALE GENOMIC DNA]</scope>
</reference>
<evidence type="ECO:0000256" key="10">
    <source>
        <dbReference type="ARBA" id="ARBA00023315"/>
    </source>
</evidence>
<name>A0AAU9XJ71_9CNID</name>
<evidence type="ECO:0000256" key="1">
    <source>
        <dbReference type="ARBA" id="ARBA00004477"/>
    </source>
</evidence>
<evidence type="ECO:0000256" key="4">
    <source>
        <dbReference type="ARBA" id="ARBA00022679"/>
    </source>
</evidence>
<evidence type="ECO:0000256" key="11">
    <source>
        <dbReference type="RuleBase" id="RU367023"/>
    </source>
</evidence>
<evidence type="ECO:0000313" key="12">
    <source>
        <dbReference type="EMBL" id="CAH3149404.1"/>
    </source>
</evidence>
<keyword evidence="6 11" id="KW-0256">Endoplasmic reticulum</keyword>
<evidence type="ECO:0000256" key="7">
    <source>
        <dbReference type="ARBA" id="ARBA00022989"/>
    </source>
</evidence>
<accession>A0AAU9XJ71</accession>
<dbReference type="CDD" id="cd07987">
    <property type="entry name" value="LPLAT_MGAT-like"/>
    <property type="match status" value="1"/>
</dbReference>
<comment type="similarity">
    <text evidence="2 11">Belongs to the diacylglycerol acyltransferase family.</text>
</comment>
<evidence type="ECO:0000256" key="6">
    <source>
        <dbReference type="ARBA" id="ARBA00022824"/>
    </source>
</evidence>
<keyword evidence="4 11" id="KW-0808">Transferase</keyword>
<dbReference type="PANTHER" id="PTHR12317">
    <property type="entry name" value="DIACYLGLYCEROL O-ACYLTRANSFERASE"/>
    <property type="match status" value="1"/>
</dbReference>
<keyword evidence="3" id="KW-0444">Lipid biosynthesis</keyword>
<protein>
    <recommendedName>
        <fullName evidence="11">Acyltransferase</fullName>
        <ecNumber evidence="11">2.3.1.-</ecNumber>
    </recommendedName>
</protein>
<dbReference type="InterPro" id="IPR007130">
    <property type="entry name" value="DAGAT"/>
</dbReference>
<evidence type="ECO:0000313" key="13">
    <source>
        <dbReference type="Proteomes" id="UP001159428"/>
    </source>
</evidence>
<evidence type="ECO:0000256" key="8">
    <source>
        <dbReference type="ARBA" id="ARBA00023098"/>
    </source>
</evidence>
<evidence type="ECO:0000256" key="5">
    <source>
        <dbReference type="ARBA" id="ARBA00022692"/>
    </source>
</evidence>
<keyword evidence="13" id="KW-1185">Reference proteome</keyword>
<comment type="caution">
    <text evidence="12">The sequence shown here is derived from an EMBL/GenBank/DDBJ whole genome shotgun (WGS) entry which is preliminary data.</text>
</comment>
<keyword evidence="10" id="KW-0012">Acyltransferase</keyword>
<evidence type="ECO:0000256" key="9">
    <source>
        <dbReference type="ARBA" id="ARBA00023136"/>
    </source>
</evidence>
<feature type="transmembrane region" description="Helical" evidence="11">
    <location>
        <begin position="37"/>
        <end position="57"/>
    </location>
</feature>
<dbReference type="EMBL" id="CALNXJ010000046">
    <property type="protein sequence ID" value="CAH3149404.1"/>
    <property type="molecule type" value="Genomic_DNA"/>
</dbReference>
<keyword evidence="9 11" id="KW-0472">Membrane</keyword>
<dbReference type="Pfam" id="PF03982">
    <property type="entry name" value="DAGAT"/>
    <property type="match status" value="1"/>
</dbReference>
<dbReference type="PANTHER" id="PTHR12317:SF79">
    <property type="entry name" value="ACYLTRANSFERASE"/>
    <property type="match status" value="1"/>
</dbReference>
<sequence>MPLTIDYILQTLSIVLLYYVGFLASTHLLGIFTLYKLFFYTPLWPVVLLYLSWTYLIEWKTPERGGRDLLINFARRLSVFKYMRDYFPITLVKTSDLDPQKNYIFGYHPHGALTEGASIGLNTEACGFSEKFPGIIPHLSAHSAILKALLYRDILMALGVIDVSRHSLEYNLTQKGAGHSVVIVVGGAAEIREMGFDSYALIIKRRKGFMKLALQTGSDLVPVFGFGQNNIYQVIGGSRSSQFSRFQRWLRSFTSCLGTCFLPKRSPINVVVGSPVPVTKIANPTQEEIDQLHVQYLEALTDLYEKNKDKYHPTGTSELLII</sequence>
<dbReference type="GO" id="GO:0005789">
    <property type="term" value="C:endoplasmic reticulum membrane"/>
    <property type="evidence" value="ECO:0007669"/>
    <property type="project" value="UniProtKB-SubCell"/>
</dbReference>
<proteinExistence type="inferred from homology"/>
<keyword evidence="7 11" id="KW-1133">Transmembrane helix</keyword>
<gene>
    <name evidence="12" type="ORF">PMEA_00024333</name>
</gene>
<dbReference type="AlphaFoldDB" id="A0AAU9XJ71"/>
<organism evidence="12 13">
    <name type="scientific">Pocillopora meandrina</name>
    <dbReference type="NCBI Taxonomy" id="46732"/>
    <lineage>
        <taxon>Eukaryota</taxon>
        <taxon>Metazoa</taxon>
        <taxon>Cnidaria</taxon>
        <taxon>Anthozoa</taxon>
        <taxon>Hexacorallia</taxon>
        <taxon>Scleractinia</taxon>
        <taxon>Astrocoeniina</taxon>
        <taxon>Pocilloporidae</taxon>
        <taxon>Pocillopora</taxon>
    </lineage>
</organism>
<feature type="transmembrane region" description="Helical" evidence="11">
    <location>
        <begin position="7"/>
        <end position="31"/>
    </location>
</feature>